<dbReference type="EMBL" id="FKJW01000003">
    <property type="protein sequence ID" value="SAK21543.1"/>
    <property type="molecule type" value="Genomic_DNA"/>
</dbReference>
<sequence>MGKIATLLFVSPLALSETAMAQGVLPAINVTGSRPYGSVMDFAGDIGPPSKGPTSWALANVPNSPRLQCQYTQMLRRDLKNCDFSNPPNIGVFRLHSFIPRNQPFTSGISFVPNAGVLQNGCGPASGWMKYVIPNAPLGYDFTNACNNHDVCYGSKLSKALCDNLFERDMKQICNGSGLCGEIAEKYADAVRKFGDKPYQEAVDQWYCALFGFLRGVVSKYTGASLCNIE</sequence>
<dbReference type="GO" id="GO:0050482">
    <property type="term" value="P:arachidonate secretion"/>
    <property type="evidence" value="ECO:0007669"/>
    <property type="project" value="InterPro"/>
</dbReference>
<reference evidence="2" key="2">
    <citation type="submission" date="2021-06" db="EMBL/GenBank/DDBJ databases">
        <title>A collection of bacterial strains from the Burkholderia cepacia Research Laboratory and Repository.</title>
        <authorList>
            <person name="Lipuma J."/>
            <person name="Spilker T."/>
        </authorList>
    </citation>
    <scope>NUCLEOTIDE SEQUENCE</scope>
    <source>
        <strain evidence="2">AU37435</strain>
    </source>
</reference>
<dbReference type="RefSeq" id="WP_157160138.1">
    <property type="nucleotide sequence ID" value="NZ_CADFDJ010000016.1"/>
</dbReference>
<evidence type="ECO:0000313" key="4">
    <source>
        <dbReference type="Proteomes" id="UP000196218"/>
    </source>
</evidence>
<dbReference type="EMBL" id="JAHPMX010000001">
    <property type="protein sequence ID" value="MBU9355061.1"/>
    <property type="molecule type" value="Genomic_DNA"/>
</dbReference>
<dbReference type="InterPro" id="IPR015141">
    <property type="entry name" value="PLipase_A2_prok/fun"/>
</dbReference>
<accession>A0A8B3VNM6</accession>
<organism evidence="3 4">
    <name type="scientific">Burkholderia multivorans</name>
    <dbReference type="NCBI Taxonomy" id="87883"/>
    <lineage>
        <taxon>Bacteria</taxon>
        <taxon>Pseudomonadati</taxon>
        <taxon>Pseudomonadota</taxon>
        <taxon>Betaproteobacteria</taxon>
        <taxon>Burkholderiales</taxon>
        <taxon>Burkholderiaceae</taxon>
        <taxon>Burkholderia</taxon>
        <taxon>Burkholderia cepacia complex</taxon>
    </lineage>
</organism>
<dbReference type="InterPro" id="IPR036444">
    <property type="entry name" value="PLipase_A2_dom_sf"/>
</dbReference>
<dbReference type="GO" id="GO:0006644">
    <property type="term" value="P:phospholipid metabolic process"/>
    <property type="evidence" value="ECO:0007669"/>
    <property type="project" value="InterPro"/>
</dbReference>
<dbReference type="Pfam" id="PF09056">
    <property type="entry name" value="Phospholip_A2_3"/>
    <property type="match status" value="1"/>
</dbReference>
<dbReference type="Proteomes" id="UP001196915">
    <property type="component" value="Unassembled WGS sequence"/>
</dbReference>
<proteinExistence type="predicted"/>
<dbReference type="AlphaFoldDB" id="A0A8B3VNM6"/>
<dbReference type="GO" id="GO:0004623">
    <property type="term" value="F:phospholipase A2 activity"/>
    <property type="evidence" value="ECO:0007669"/>
    <property type="project" value="InterPro"/>
</dbReference>
<dbReference type="Proteomes" id="UP000196218">
    <property type="component" value="Unassembled WGS sequence"/>
</dbReference>
<evidence type="ECO:0000256" key="1">
    <source>
        <dbReference type="SAM" id="SignalP"/>
    </source>
</evidence>
<feature type="chain" id="PRO_5044442579" evidence="1">
    <location>
        <begin position="22"/>
        <end position="230"/>
    </location>
</feature>
<dbReference type="Gene3D" id="1.20.90.10">
    <property type="entry name" value="Phospholipase A2 domain"/>
    <property type="match status" value="1"/>
</dbReference>
<feature type="signal peptide" evidence="1">
    <location>
        <begin position="1"/>
        <end position="21"/>
    </location>
</feature>
<protein>
    <submittedName>
        <fullName evidence="2 3">Phospholipase</fullName>
    </submittedName>
</protein>
<reference evidence="3 4" key="1">
    <citation type="submission" date="2016-04" db="EMBL/GenBank/DDBJ databases">
        <authorList>
            <person name="Peeters C."/>
        </authorList>
    </citation>
    <scope>NUCLEOTIDE SEQUENCE [LARGE SCALE GENOMIC DNA]</scope>
    <source>
        <strain evidence="3">LMG 29311</strain>
    </source>
</reference>
<name>A0A8B3VNM6_9BURK</name>
<evidence type="ECO:0000313" key="2">
    <source>
        <dbReference type="EMBL" id="MBU9355061.1"/>
    </source>
</evidence>
<comment type="caution">
    <text evidence="3">The sequence shown here is derived from an EMBL/GenBank/DDBJ whole genome shotgun (WGS) entry which is preliminary data.</text>
</comment>
<evidence type="ECO:0000313" key="3">
    <source>
        <dbReference type="EMBL" id="SAK21543.1"/>
    </source>
</evidence>
<gene>
    <name evidence="2" type="ORF">KTE52_01770</name>
    <name evidence="3" type="ORF">UA18_02742</name>
</gene>
<keyword evidence="1" id="KW-0732">Signal</keyword>
<dbReference type="SUPFAM" id="SSF48619">
    <property type="entry name" value="Phospholipase A2, PLA2"/>
    <property type="match status" value="1"/>
</dbReference>